<feature type="domain" description="DUF6697" evidence="2">
    <location>
        <begin position="118"/>
        <end position="280"/>
    </location>
</feature>
<evidence type="ECO:0000313" key="4">
    <source>
        <dbReference type="Proteomes" id="UP000241769"/>
    </source>
</evidence>
<dbReference type="EMBL" id="MDYQ01000143">
    <property type="protein sequence ID" value="PRP80627.1"/>
    <property type="molecule type" value="Genomic_DNA"/>
</dbReference>
<evidence type="ECO:0000259" key="2">
    <source>
        <dbReference type="Pfam" id="PF20411"/>
    </source>
</evidence>
<gene>
    <name evidence="3" type="ORF">PROFUN_11570</name>
</gene>
<feature type="compositionally biased region" description="Basic and acidic residues" evidence="1">
    <location>
        <begin position="50"/>
        <end position="68"/>
    </location>
</feature>
<evidence type="ECO:0000256" key="1">
    <source>
        <dbReference type="SAM" id="MobiDB-lite"/>
    </source>
</evidence>
<protein>
    <recommendedName>
        <fullName evidence="2">DUF6697 domain-containing protein</fullName>
    </recommendedName>
</protein>
<dbReference type="Proteomes" id="UP000241769">
    <property type="component" value="Unassembled WGS sequence"/>
</dbReference>
<dbReference type="Pfam" id="PF20411">
    <property type="entry name" value="DUF6697"/>
    <property type="match status" value="1"/>
</dbReference>
<dbReference type="Gene3D" id="3.30.70.2330">
    <property type="match status" value="1"/>
</dbReference>
<dbReference type="InterPro" id="IPR046520">
    <property type="entry name" value="DUF6697"/>
</dbReference>
<evidence type="ECO:0000313" key="3">
    <source>
        <dbReference type="EMBL" id="PRP80627.1"/>
    </source>
</evidence>
<dbReference type="InParanoid" id="A0A2P6N9J5"/>
<comment type="caution">
    <text evidence="3">The sequence shown here is derived from an EMBL/GenBank/DDBJ whole genome shotgun (WGS) entry which is preliminary data.</text>
</comment>
<dbReference type="AlphaFoldDB" id="A0A2P6N9J5"/>
<proteinExistence type="predicted"/>
<feature type="compositionally biased region" description="Basic and acidic residues" evidence="1">
    <location>
        <begin position="19"/>
        <end position="35"/>
    </location>
</feature>
<name>A0A2P6N9J5_9EUKA</name>
<keyword evidence="4" id="KW-1185">Reference proteome</keyword>
<reference evidence="3 4" key="1">
    <citation type="journal article" date="2018" name="Genome Biol. Evol.">
        <title>Multiple Roots of Fruiting Body Formation in Amoebozoa.</title>
        <authorList>
            <person name="Hillmann F."/>
            <person name="Forbes G."/>
            <person name="Novohradska S."/>
            <person name="Ferling I."/>
            <person name="Riege K."/>
            <person name="Groth M."/>
            <person name="Westermann M."/>
            <person name="Marz M."/>
            <person name="Spaller T."/>
            <person name="Winckler T."/>
            <person name="Schaap P."/>
            <person name="Glockner G."/>
        </authorList>
    </citation>
    <scope>NUCLEOTIDE SEQUENCE [LARGE SCALE GENOMIC DNA]</scope>
    <source>
        <strain evidence="3 4">Jena</strain>
    </source>
</reference>
<organism evidence="3 4">
    <name type="scientific">Planoprotostelium fungivorum</name>
    <dbReference type="NCBI Taxonomy" id="1890364"/>
    <lineage>
        <taxon>Eukaryota</taxon>
        <taxon>Amoebozoa</taxon>
        <taxon>Evosea</taxon>
        <taxon>Variosea</taxon>
        <taxon>Cavosteliida</taxon>
        <taxon>Cavosteliaceae</taxon>
        <taxon>Planoprotostelium</taxon>
    </lineage>
</organism>
<sequence length="509" mass="57018">MQSNYVLDEEAAVVADNIARADESSDVPIKPEQRMHLKYKVSTKKRKKVKAEPQPEAKEDDGEGGKKAEKVKKVKKEIKEEELKGSIVFAEDSELWKKLTRISALADEFLPLEKPLRMFTRRHICNCVGGNLQCTVPAVGKSTVDTLYPMSIYSALMPKWNPQFPPRAGARGVFLNSGMDKITRVPMFCKRNKNLWEYCGTYSQYGVAGLLTGEDWSRQPAGTLDFWAKGCIERSYYGPQGSISLERMKEGLISGEFTVGVHAMGCIDFDMNLYHVMCEAEDHPETANSSKKNIKRGQDRDFYTCILNKHVPQSPIELNKDDALTLKHEPHPKDKNMIRVYRGGDCVGHLPVRFRMMMAPLVDKGLLKVSSRVSSLKKGKLKGIFVTVKELKKEEGEMTSCKQDTNAQTLCARSRSGDSALVVIYVATSCYSGCRSETTANNSRVDGRTDVTTVDKQYTGQYIYSVRKTMKIGKLFITIGTPWDQGVGPFPTHIILTQSEAPDTLILPK</sequence>
<dbReference type="OrthoDB" id="3176940at2759"/>
<feature type="region of interest" description="Disordered" evidence="1">
    <location>
        <begin position="17"/>
        <end position="71"/>
    </location>
</feature>
<feature type="compositionally biased region" description="Basic residues" evidence="1">
    <location>
        <begin position="36"/>
        <end position="49"/>
    </location>
</feature>
<accession>A0A2P6N9J5</accession>